<evidence type="ECO:0000313" key="9">
    <source>
        <dbReference type="Proteomes" id="UP000289200"/>
    </source>
</evidence>
<organism evidence="8 9">
    <name type="scientific">Rhodoplanes serenus</name>
    <dbReference type="NCBI Taxonomy" id="200615"/>
    <lineage>
        <taxon>Bacteria</taxon>
        <taxon>Pseudomonadati</taxon>
        <taxon>Pseudomonadota</taxon>
        <taxon>Alphaproteobacteria</taxon>
        <taxon>Hyphomicrobiales</taxon>
        <taxon>Nitrobacteraceae</taxon>
        <taxon>Rhodoplanes</taxon>
    </lineage>
</organism>
<dbReference type="AlphaFoldDB" id="A0A447CYU7"/>
<dbReference type="PANTHER" id="PTHR37422:SF23">
    <property type="entry name" value="TEICHURONIC ACID BIOSYNTHESIS PROTEIN TUAE"/>
    <property type="match status" value="1"/>
</dbReference>
<feature type="region of interest" description="Disordered" evidence="5">
    <location>
        <begin position="461"/>
        <end position="494"/>
    </location>
</feature>
<feature type="transmembrane region" description="Helical" evidence="6">
    <location>
        <begin position="63"/>
        <end position="79"/>
    </location>
</feature>
<keyword evidence="2 6" id="KW-0812">Transmembrane</keyword>
<sequence length="494" mass="53319">MTADRPRPLADRIAFCILAGVVALAPLPYGSRDLPVVAVWCGLLGIGLVFAPVHALQRHHRQVLAGLSVVVAGYVFVLHEQLSVTPWMATFNPIWEDASKLLKAPIQPSVSIVRNEPFFALGAPLANVLVLTLGMLVATDRSDARKLLTVIAWAGSFYAIYGIYSLVLDPHTILGREKTAYIGNLTGTFINRNTAATYFGSVSILWFLFLLEEVRKLLPAGPIVWATLLREVSEDRAVRGALALPFAMLFLCLVATFLTVSRAGSTLTMLMLTVTFVIFFRRRLSGRKTLIIAMVGSLAVALLVLHLLGGRVGSRFESHGLSDSGRLAGWQSTLEIISHHPWFGTGLGTFAWAFPAYRSPDVSMWGVWGLAHSTPLELVAEVGIPLAVLVGVAWVGGLVLLLGGSFRRRRDRIVPLAGFSVALLGLLHSTVDFSLQISGYAIVAFGIMGIGLGQAMRGTDSPSGINLKSESSREQPRPGLPRSGRPGRDRATIT</sequence>
<feature type="transmembrane region" description="Helical" evidence="6">
    <location>
        <begin position="12"/>
        <end position="31"/>
    </location>
</feature>
<evidence type="ECO:0000256" key="1">
    <source>
        <dbReference type="ARBA" id="ARBA00004141"/>
    </source>
</evidence>
<evidence type="ECO:0000259" key="7">
    <source>
        <dbReference type="Pfam" id="PF04932"/>
    </source>
</evidence>
<name>A0A447CYU7_9BRAD</name>
<comment type="subcellular location">
    <subcellularLocation>
        <location evidence="1">Membrane</location>
        <topology evidence="1">Multi-pass membrane protein</topology>
    </subcellularLocation>
</comment>
<feature type="transmembrane region" description="Helical" evidence="6">
    <location>
        <begin position="195"/>
        <end position="211"/>
    </location>
</feature>
<dbReference type="InterPro" id="IPR051533">
    <property type="entry name" value="WaaL-like"/>
</dbReference>
<dbReference type="EMBL" id="UWOC01000169">
    <property type="protein sequence ID" value="VCU10385.1"/>
    <property type="molecule type" value="Genomic_DNA"/>
</dbReference>
<feature type="domain" description="O-antigen ligase-related" evidence="7">
    <location>
        <begin position="248"/>
        <end position="390"/>
    </location>
</feature>
<evidence type="ECO:0000256" key="2">
    <source>
        <dbReference type="ARBA" id="ARBA00022692"/>
    </source>
</evidence>
<feature type="transmembrane region" description="Helical" evidence="6">
    <location>
        <begin position="118"/>
        <end position="138"/>
    </location>
</feature>
<comment type="caution">
    <text evidence="8">The sequence shown here is derived from an EMBL/GenBank/DDBJ whole genome shotgun (WGS) entry which is preliminary data.</text>
</comment>
<feature type="transmembrane region" description="Helical" evidence="6">
    <location>
        <begin position="382"/>
        <end position="401"/>
    </location>
</feature>
<dbReference type="Pfam" id="PF04932">
    <property type="entry name" value="Wzy_C"/>
    <property type="match status" value="1"/>
</dbReference>
<accession>A0A447CYU7</accession>
<keyword evidence="9" id="KW-1185">Reference proteome</keyword>
<feature type="transmembrane region" description="Helical" evidence="6">
    <location>
        <begin position="147"/>
        <end position="167"/>
    </location>
</feature>
<dbReference type="Proteomes" id="UP000289200">
    <property type="component" value="Unassembled WGS sequence"/>
</dbReference>
<feature type="transmembrane region" description="Helical" evidence="6">
    <location>
        <begin position="37"/>
        <end position="56"/>
    </location>
</feature>
<feature type="transmembrane region" description="Helical" evidence="6">
    <location>
        <begin position="289"/>
        <end position="308"/>
    </location>
</feature>
<proteinExistence type="predicted"/>
<protein>
    <recommendedName>
        <fullName evidence="7">O-antigen ligase-related domain-containing protein</fullName>
    </recommendedName>
</protein>
<dbReference type="OrthoDB" id="4391260at2"/>
<dbReference type="GO" id="GO:0016020">
    <property type="term" value="C:membrane"/>
    <property type="evidence" value="ECO:0007669"/>
    <property type="project" value="UniProtKB-SubCell"/>
</dbReference>
<evidence type="ECO:0000256" key="5">
    <source>
        <dbReference type="SAM" id="MobiDB-lite"/>
    </source>
</evidence>
<dbReference type="PANTHER" id="PTHR37422">
    <property type="entry name" value="TEICHURONIC ACID BIOSYNTHESIS PROTEIN TUAE"/>
    <property type="match status" value="1"/>
</dbReference>
<feature type="transmembrane region" description="Helical" evidence="6">
    <location>
        <begin position="413"/>
        <end position="431"/>
    </location>
</feature>
<dbReference type="RefSeq" id="WP_129610482.1">
    <property type="nucleotide sequence ID" value="NZ_UWOC01000169.1"/>
</dbReference>
<gene>
    <name evidence="8" type="ORF">RHODGE_RHODGE_03575</name>
</gene>
<evidence type="ECO:0000256" key="3">
    <source>
        <dbReference type="ARBA" id="ARBA00022989"/>
    </source>
</evidence>
<feature type="transmembrane region" description="Helical" evidence="6">
    <location>
        <begin position="437"/>
        <end position="456"/>
    </location>
</feature>
<feature type="transmembrane region" description="Helical" evidence="6">
    <location>
        <begin position="263"/>
        <end position="280"/>
    </location>
</feature>
<keyword evidence="3 6" id="KW-1133">Transmembrane helix</keyword>
<evidence type="ECO:0000256" key="4">
    <source>
        <dbReference type="ARBA" id="ARBA00023136"/>
    </source>
</evidence>
<dbReference type="InterPro" id="IPR007016">
    <property type="entry name" value="O-antigen_ligase-rel_domated"/>
</dbReference>
<keyword evidence="4 6" id="KW-0472">Membrane</keyword>
<evidence type="ECO:0000256" key="6">
    <source>
        <dbReference type="SAM" id="Phobius"/>
    </source>
</evidence>
<evidence type="ECO:0000313" key="8">
    <source>
        <dbReference type="EMBL" id="VCU10385.1"/>
    </source>
</evidence>
<feature type="transmembrane region" description="Helical" evidence="6">
    <location>
        <begin position="237"/>
        <end position="257"/>
    </location>
</feature>
<reference evidence="9" key="1">
    <citation type="submission" date="2018-10" db="EMBL/GenBank/DDBJ databases">
        <authorList>
            <person name="Peiro R."/>
            <person name="Begona"/>
            <person name="Cbmso G."/>
            <person name="Lopez M."/>
            <person name="Gonzalez S."/>
            <person name="Sacristan E."/>
            <person name="Castillo E."/>
        </authorList>
    </citation>
    <scope>NUCLEOTIDE SEQUENCE [LARGE SCALE GENOMIC DNA]</scope>
</reference>